<dbReference type="AlphaFoldDB" id="A0A0E9W6F2"/>
<accession>A0A0E9W6F2</accession>
<name>A0A0E9W6F2_ANGAN</name>
<dbReference type="EMBL" id="GBXM01022701">
    <property type="protein sequence ID" value="JAH85876.1"/>
    <property type="molecule type" value="Transcribed_RNA"/>
</dbReference>
<protein>
    <submittedName>
        <fullName evidence="1">Uncharacterized protein</fullName>
    </submittedName>
</protein>
<sequence length="72" mass="7501">MEAVSLPGVTAYSVVSPLWGGFHPSTSAPCAISIAVSQYHTSAMQLCVTGKTQTLTVHSGNPSQDNSHVEKT</sequence>
<reference evidence="1" key="2">
    <citation type="journal article" date="2015" name="Fish Shellfish Immunol.">
        <title>Early steps in the European eel (Anguilla anguilla)-Vibrio vulnificus interaction in the gills: Role of the RtxA13 toxin.</title>
        <authorList>
            <person name="Callol A."/>
            <person name="Pajuelo D."/>
            <person name="Ebbesson L."/>
            <person name="Teles M."/>
            <person name="MacKenzie S."/>
            <person name="Amaro C."/>
        </authorList>
    </citation>
    <scope>NUCLEOTIDE SEQUENCE</scope>
</reference>
<proteinExistence type="predicted"/>
<organism evidence="1">
    <name type="scientific">Anguilla anguilla</name>
    <name type="common">European freshwater eel</name>
    <name type="synonym">Muraena anguilla</name>
    <dbReference type="NCBI Taxonomy" id="7936"/>
    <lineage>
        <taxon>Eukaryota</taxon>
        <taxon>Metazoa</taxon>
        <taxon>Chordata</taxon>
        <taxon>Craniata</taxon>
        <taxon>Vertebrata</taxon>
        <taxon>Euteleostomi</taxon>
        <taxon>Actinopterygii</taxon>
        <taxon>Neopterygii</taxon>
        <taxon>Teleostei</taxon>
        <taxon>Anguilliformes</taxon>
        <taxon>Anguillidae</taxon>
        <taxon>Anguilla</taxon>
    </lineage>
</organism>
<reference evidence="1" key="1">
    <citation type="submission" date="2014-11" db="EMBL/GenBank/DDBJ databases">
        <authorList>
            <person name="Amaro Gonzalez C."/>
        </authorList>
    </citation>
    <scope>NUCLEOTIDE SEQUENCE</scope>
</reference>
<evidence type="ECO:0000313" key="1">
    <source>
        <dbReference type="EMBL" id="JAH85876.1"/>
    </source>
</evidence>